<dbReference type="InterPro" id="IPR006045">
    <property type="entry name" value="Cupin_1"/>
</dbReference>
<dbReference type="Proteomes" id="UP001649230">
    <property type="component" value="Chromosome"/>
</dbReference>
<keyword evidence="3" id="KW-1185">Reference proteome</keyword>
<dbReference type="CDD" id="cd20306">
    <property type="entry name" value="cupin_OxDC-like"/>
    <property type="match status" value="1"/>
</dbReference>
<protein>
    <submittedName>
        <fullName evidence="2">Cupin domain-containing protein</fullName>
    </submittedName>
</protein>
<dbReference type="PANTHER" id="PTHR31238">
    <property type="entry name" value="GERMIN-LIKE PROTEIN SUBFAMILY 3 MEMBER 3"/>
    <property type="match status" value="1"/>
</dbReference>
<dbReference type="SMART" id="SM00835">
    <property type="entry name" value="Cupin_1"/>
    <property type="match status" value="1"/>
</dbReference>
<gene>
    <name evidence="2" type="ORF">L0M14_13935</name>
</gene>
<dbReference type="EMBL" id="CP090978">
    <property type="protein sequence ID" value="UJF36072.1"/>
    <property type="molecule type" value="Genomic_DNA"/>
</dbReference>
<reference evidence="2 3" key="1">
    <citation type="journal article" date="2024" name="Int. J. Syst. Evol. Microbiol.">
        <title>Paenibacillus hexagrammi sp. nov., a novel bacterium isolated from the gut content of Hexagrammos agrammus.</title>
        <authorList>
            <person name="Jung H.K."/>
            <person name="Kim D.G."/>
            <person name="Zin H."/>
            <person name="Park J."/>
            <person name="Jung H."/>
            <person name="Kim Y.O."/>
            <person name="Kong H.J."/>
            <person name="Kim J.W."/>
            <person name="Kim Y.S."/>
        </authorList>
    </citation>
    <scope>NUCLEOTIDE SEQUENCE [LARGE SCALE GENOMIC DNA]</scope>
    <source>
        <strain evidence="2 3">YPD9-1</strain>
    </source>
</reference>
<accession>A0ABY3SSW6</accession>
<dbReference type="SUPFAM" id="SSF51182">
    <property type="entry name" value="RmlC-like cupins"/>
    <property type="match status" value="1"/>
</dbReference>
<sequence>MNDHVLEHPDLELAADSNQTLNYKCDPNNFLTQLFGEQMPAIKTGFFNIYLSKGKIVEPHWHTNVTEMIVVISGEVTASVFNPFTHRLMTYRLKPGQVAVFPKGWFHWFVAEADHTYTMAIFDQPTPDIVYGADFLRSLPKDIVELAYCVDGEEFAKAVAPIRESVILGPPIGCRESMPVMRMTGDVSTSYMPPEYSRYCVESSYTTSNEQLKMETLQHVEICVTQGLDEARQYSAEHTLRKTSARSYLIGKGYHPSTAAQLVESWQL</sequence>
<name>A0ABY3SSW6_9BACL</name>
<dbReference type="RefSeq" id="WP_235122627.1">
    <property type="nucleotide sequence ID" value="NZ_CP090978.1"/>
</dbReference>
<organism evidence="2 3">
    <name type="scientific">Paenibacillus hexagrammi</name>
    <dbReference type="NCBI Taxonomy" id="2908839"/>
    <lineage>
        <taxon>Bacteria</taxon>
        <taxon>Bacillati</taxon>
        <taxon>Bacillota</taxon>
        <taxon>Bacilli</taxon>
        <taxon>Bacillales</taxon>
        <taxon>Paenibacillaceae</taxon>
        <taxon>Paenibacillus</taxon>
    </lineage>
</organism>
<dbReference type="InterPro" id="IPR011051">
    <property type="entry name" value="RmlC_Cupin_sf"/>
</dbReference>
<proteinExistence type="predicted"/>
<evidence type="ECO:0000313" key="3">
    <source>
        <dbReference type="Proteomes" id="UP001649230"/>
    </source>
</evidence>
<dbReference type="Gene3D" id="2.60.120.10">
    <property type="entry name" value="Jelly Rolls"/>
    <property type="match status" value="1"/>
</dbReference>
<dbReference type="InterPro" id="IPR014710">
    <property type="entry name" value="RmlC-like_jellyroll"/>
</dbReference>
<evidence type="ECO:0000313" key="2">
    <source>
        <dbReference type="EMBL" id="UJF36072.1"/>
    </source>
</evidence>
<feature type="domain" description="Cupin type-1" evidence="1">
    <location>
        <begin position="19"/>
        <end position="156"/>
    </location>
</feature>
<dbReference type="Pfam" id="PF00190">
    <property type="entry name" value="Cupin_1"/>
    <property type="match status" value="1"/>
</dbReference>
<evidence type="ECO:0000259" key="1">
    <source>
        <dbReference type="SMART" id="SM00835"/>
    </source>
</evidence>